<dbReference type="OrthoDB" id="14252at2759"/>
<dbReference type="GO" id="GO:0031966">
    <property type="term" value="C:mitochondrial membrane"/>
    <property type="evidence" value="ECO:0007669"/>
    <property type="project" value="UniProtKB-SubCell"/>
</dbReference>
<name>A0A8J4GCS5_9CHLO</name>
<evidence type="ECO:0000256" key="10">
    <source>
        <dbReference type="RuleBase" id="RU000488"/>
    </source>
</evidence>
<feature type="repeat" description="Solcar" evidence="9">
    <location>
        <begin position="123"/>
        <end position="242"/>
    </location>
</feature>
<dbReference type="PANTHER" id="PTHR45624:SF12">
    <property type="entry name" value="MITOCHONDRIAL ORNITHINE TRANSPORTER 1"/>
    <property type="match status" value="1"/>
</dbReference>
<feature type="transmembrane region" description="Helical" evidence="11">
    <location>
        <begin position="129"/>
        <end position="149"/>
    </location>
</feature>
<evidence type="ECO:0000256" key="7">
    <source>
        <dbReference type="ARBA" id="ARBA00023128"/>
    </source>
</evidence>
<evidence type="ECO:0000256" key="6">
    <source>
        <dbReference type="ARBA" id="ARBA00022989"/>
    </source>
</evidence>
<dbReference type="GO" id="GO:0000064">
    <property type="term" value="F:L-ornithine transmembrane transporter activity"/>
    <property type="evidence" value="ECO:0007669"/>
    <property type="project" value="TreeGrafter"/>
</dbReference>
<dbReference type="SUPFAM" id="SSF103506">
    <property type="entry name" value="Mitochondrial carrier"/>
    <property type="match status" value="1"/>
</dbReference>
<evidence type="ECO:0000256" key="2">
    <source>
        <dbReference type="ARBA" id="ARBA00006375"/>
    </source>
</evidence>
<evidence type="ECO:0000313" key="12">
    <source>
        <dbReference type="EMBL" id="GIL85892.1"/>
    </source>
</evidence>
<accession>A0A8J4GCS5</accession>
<evidence type="ECO:0000313" key="14">
    <source>
        <dbReference type="Proteomes" id="UP000722791"/>
    </source>
</evidence>
<proteinExistence type="inferred from homology"/>
<keyword evidence="15" id="KW-1185">Reference proteome</keyword>
<comment type="similarity">
    <text evidence="2 10">Belongs to the mitochondrial carrier (TC 2.A.29) family.</text>
</comment>
<dbReference type="Proteomes" id="UP000722791">
    <property type="component" value="Unassembled WGS sequence"/>
</dbReference>
<evidence type="ECO:0000256" key="8">
    <source>
        <dbReference type="ARBA" id="ARBA00023136"/>
    </source>
</evidence>
<dbReference type="InterPro" id="IPR018108">
    <property type="entry name" value="MCP_transmembrane"/>
</dbReference>
<dbReference type="Pfam" id="PF00153">
    <property type="entry name" value="Mito_carr"/>
    <property type="match status" value="3"/>
</dbReference>
<keyword evidence="6 11" id="KW-1133">Transmembrane helix</keyword>
<dbReference type="InterPro" id="IPR023395">
    <property type="entry name" value="MCP_dom_sf"/>
</dbReference>
<keyword evidence="3 10" id="KW-0813">Transport</keyword>
<evidence type="ECO:0000256" key="3">
    <source>
        <dbReference type="ARBA" id="ARBA00022448"/>
    </source>
</evidence>
<dbReference type="InterPro" id="IPR002067">
    <property type="entry name" value="MCP"/>
</dbReference>
<dbReference type="Gene3D" id="1.50.40.10">
    <property type="entry name" value="Mitochondrial carrier domain"/>
    <property type="match status" value="1"/>
</dbReference>
<dbReference type="PROSITE" id="PS50920">
    <property type="entry name" value="SOLCAR"/>
    <property type="match status" value="3"/>
</dbReference>
<evidence type="ECO:0000256" key="4">
    <source>
        <dbReference type="ARBA" id="ARBA00022692"/>
    </source>
</evidence>
<keyword evidence="4 9" id="KW-0812">Transmembrane</keyword>
<evidence type="ECO:0000313" key="13">
    <source>
        <dbReference type="EMBL" id="GIM04376.1"/>
    </source>
</evidence>
<keyword evidence="5" id="KW-0677">Repeat</keyword>
<evidence type="ECO:0000256" key="5">
    <source>
        <dbReference type="ARBA" id="ARBA00022737"/>
    </source>
</evidence>
<organism evidence="13 14">
    <name type="scientific">Volvox reticuliferus</name>
    <dbReference type="NCBI Taxonomy" id="1737510"/>
    <lineage>
        <taxon>Eukaryota</taxon>
        <taxon>Viridiplantae</taxon>
        <taxon>Chlorophyta</taxon>
        <taxon>core chlorophytes</taxon>
        <taxon>Chlorophyceae</taxon>
        <taxon>CS clade</taxon>
        <taxon>Chlamydomonadales</taxon>
        <taxon>Volvocaceae</taxon>
        <taxon>Volvox</taxon>
    </lineage>
</organism>
<keyword evidence="8 9" id="KW-0472">Membrane</keyword>
<keyword evidence="7" id="KW-0496">Mitochondrion</keyword>
<evidence type="ECO:0000256" key="11">
    <source>
        <dbReference type="SAM" id="Phobius"/>
    </source>
</evidence>
<dbReference type="Proteomes" id="UP000747110">
    <property type="component" value="Unassembled WGS sequence"/>
</dbReference>
<comment type="subcellular location">
    <subcellularLocation>
        <location evidence="1">Mitochondrion membrane</location>
        <topology evidence="1">Multi-pass membrane protein</topology>
    </subcellularLocation>
</comment>
<feature type="transmembrane region" description="Helical" evidence="11">
    <location>
        <begin position="87"/>
        <end position="109"/>
    </location>
</feature>
<gene>
    <name evidence="12" type="ORF">Vretifemale_14421</name>
    <name evidence="13" type="ORF">Vretimale_8964</name>
</gene>
<evidence type="ECO:0008006" key="16">
    <source>
        <dbReference type="Google" id="ProtNLM"/>
    </source>
</evidence>
<dbReference type="EMBL" id="BNCP01000034">
    <property type="protein sequence ID" value="GIL85892.1"/>
    <property type="molecule type" value="Genomic_DNA"/>
</dbReference>
<reference evidence="13" key="1">
    <citation type="journal article" date="2021" name="Proc. Natl. Acad. Sci. U.S.A.">
        <title>Three genomes in the algal genus Volvox reveal the fate of a haploid sex-determining region after a transition to homothallism.</title>
        <authorList>
            <person name="Yamamoto K."/>
            <person name="Hamaji T."/>
            <person name="Kawai-Toyooka H."/>
            <person name="Matsuzaki R."/>
            <person name="Takahashi F."/>
            <person name="Nishimura Y."/>
            <person name="Kawachi M."/>
            <person name="Noguchi H."/>
            <person name="Minakuchi Y."/>
            <person name="Umen J.G."/>
            <person name="Toyoda A."/>
            <person name="Nozaki H."/>
        </authorList>
    </citation>
    <scope>NUCLEOTIDE SEQUENCE</scope>
    <source>
        <strain evidence="13">NIES-3785</strain>
        <strain evidence="12">NIES-3786</strain>
    </source>
</reference>
<feature type="repeat" description="Solcar" evidence="9">
    <location>
        <begin position="261"/>
        <end position="348"/>
    </location>
</feature>
<protein>
    <recommendedName>
        <fullName evidence="16">Mitochondrial carrier</fullName>
    </recommendedName>
</protein>
<comment type="caution">
    <text evidence="13">The sequence shown here is derived from an EMBL/GenBank/DDBJ whole genome shotgun (WGS) entry which is preliminary data.</text>
</comment>
<feature type="repeat" description="Solcar" evidence="9">
    <location>
        <begin position="20"/>
        <end position="116"/>
    </location>
</feature>
<evidence type="ECO:0000256" key="1">
    <source>
        <dbReference type="ARBA" id="ARBA00004225"/>
    </source>
</evidence>
<dbReference type="AlphaFoldDB" id="A0A8J4GCS5"/>
<evidence type="ECO:0000256" key="9">
    <source>
        <dbReference type="PROSITE-ProRule" id="PRU00282"/>
    </source>
</evidence>
<dbReference type="EMBL" id="BNCQ01000016">
    <property type="protein sequence ID" value="GIM04376.1"/>
    <property type="molecule type" value="Genomic_DNA"/>
</dbReference>
<evidence type="ECO:0000313" key="15">
    <source>
        <dbReference type="Proteomes" id="UP000747110"/>
    </source>
</evidence>
<dbReference type="PRINTS" id="PR00926">
    <property type="entry name" value="MITOCARRIER"/>
</dbReference>
<dbReference type="PANTHER" id="PTHR45624">
    <property type="entry name" value="MITOCHONDRIAL BASIC AMINO ACIDS TRANSPORTER-RELATED"/>
    <property type="match status" value="1"/>
</dbReference>
<sequence>MVSMTMNDTLNQVEHTPPIHKRILDILPGVSGGVARVMIGQPFDTVKTRLQVMGQGTALAAQLAPAEVYKDSLDCVRKMIRNEGPLSLYKGTVAPLVGNMVLLGIHFPMFSYVRNQLQEDGHFSASSTLLSGAAAGALGSLVSTPVELVRTKMQMQRRAAMVGSISNAAATSSSSSSSAPSSAARGPPCDQQRFYRGSMDCFRQVLTEHGVRGLYRGFTATALRDMQGYAWFFLAYEATVDYFLRTAAPGAPTTTRTKADLTYPQVMAAGVAAGFGLWGSMFPIDTIKSKMQADSLSQPQYTSTYDCLHKVLRSEGHAGLWRGFSAVMSRAIPVNAGIFLAVEGTRQGIRAYEERVEGEQRIYVGPVSTPATSRAPATS</sequence>
<dbReference type="InterPro" id="IPR050567">
    <property type="entry name" value="Mitochondrial_Carrier"/>
</dbReference>
<dbReference type="GO" id="GO:1990575">
    <property type="term" value="P:mitochondrial L-ornithine transmembrane transport"/>
    <property type="evidence" value="ECO:0007669"/>
    <property type="project" value="TreeGrafter"/>
</dbReference>